<dbReference type="RefSeq" id="WP_377608895.1">
    <property type="nucleotide sequence ID" value="NZ_JBHMEA010000038.1"/>
</dbReference>
<proteinExistence type="predicted"/>
<name>A0ABV5JGX1_9RHOB</name>
<keyword evidence="2" id="KW-1185">Reference proteome</keyword>
<protein>
    <submittedName>
        <fullName evidence="1">Uncharacterized protein</fullName>
    </submittedName>
</protein>
<reference evidence="1 2" key="1">
    <citation type="submission" date="2024-09" db="EMBL/GenBank/DDBJ databases">
        <authorList>
            <person name="Sun Q."/>
            <person name="Mori K."/>
        </authorList>
    </citation>
    <scope>NUCLEOTIDE SEQUENCE [LARGE SCALE GENOMIC DNA]</scope>
    <source>
        <strain evidence="1 2">CECT 8726</strain>
    </source>
</reference>
<evidence type="ECO:0000313" key="1">
    <source>
        <dbReference type="EMBL" id="MFB9232081.1"/>
    </source>
</evidence>
<accession>A0ABV5JGX1</accession>
<sequence>MERCMNLIGHNNGPTIEKGQGWRAHCWKKARRELLPQLPLEVIRMRVKRAKQLGLEYKTYASLRSASGRDVIAFLFSSNSLRIFKTNEALPEDREARLKAVQKCGKLLLVSKPLQPEITKARILQDHGIVLDDVKSAPRFTDGWAEVKSGVRAVLDPMKLPGAAVVMVGDTSWEREWTVAGKLGSYLPAEIFFGDRTN</sequence>
<comment type="caution">
    <text evidence="1">The sequence shown here is derived from an EMBL/GenBank/DDBJ whole genome shotgun (WGS) entry which is preliminary data.</text>
</comment>
<dbReference type="EMBL" id="JBHMEA010000038">
    <property type="protein sequence ID" value="MFB9232081.1"/>
    <property type="molecule type" value="Genomic_DNA"/>
</dbReference>
<gene>
    <name evidence="1" type="ORF">ACFFUT_09835</name>
</gene>
<dbReference type="Proteomes" id="UP001589683">
    <property type="component" value="Unassembled WGS sequence"/>
</dbReference>
<evidence type="ECO:0000313" key="2">
    <source>
        <dbReference type="Proteomes" id="UP001589683"/>
    </source>
</evidence>
<organism evidence="1 2">
    <name type="scientific">Pseudohalocynthiibacter aestuariivivens</name>
    <dbReference type="NCBI Taxonomy" id="1591409"/>
    <lineage>
        <taxon>Bacteria</taxon>
        <taxon>Pseudomonadati</taxon>
        <taxon>Pseudomonadota</taxon>
        <taxon>Alphaproteobacteria</taxon>
        <taxon>Rhodobacterales</taxon>
        <taxon>Paracoccaceae</taxon>
        <taxon>Pseudohalocynthiibacter</taxon>
    </lineage>
</organism>